<protein>
    <submittedName>
        <fullName evidence="2">Uncharacterized protein</fullName>
    </submittedName>
</protein>
<feature type="region of interest" description="Disordered" evidence="1">
    <location>
        <begin position="175"/>
        <end position="195"/>
    </location>
</feature>
<evidence type="ECO:0000313" key="2">
    <source>
        <dbReference type="EMBL" id="WAR21103.1"/>
    </source>
</evidence>
<keyword evidence="3" id="KW-1185">Reference proteome</keyword>
<dbReference type="EMBL" id="CP111023">
    <property type="protein sequence ID" value="WAR21103.1"/>
    <property type="molecule type" value="Genomic_DNA"/>
</dbReference>
<name>A0ABY7FG00_MYAAR</name>
<sequence length="195" mass="21469">MNDIFCHQNGLKKAPDFYSSPSEPTPVTIILEPPGSKHIARGHWTILCPSRIRMSSPSLETWWTLLEPRPHTYMWPWLSTATPAGDTSALFVYVNKTSPFATDRATTASLLASETYSVCWVLSVVKYSGNLKRGLPNLSYRKWDRGAPANVNTFTIGGVLVQGLQEMASLFPSVVTPHTSDSTSNELSNSIHTAS</sequence>
<accession>A0ABY7FG00</accession>
<evidence type="ECO:0000313" key="3">
    <source>
        <dbReference type="Proteomes" id="UP001164746"/>
    </source>
</evidence>
<reference evidence="2" key="1">
    <citation type="submission" date="2022-11" db="EMBL/GenBank/DDBJ databases">
        <title>Centuries of genome instability and evolution in soft-shell clam transmissible cancer (bioRxiv).</title>
        <authorList>
            <person name="Hart S.F.M."/>
            <person name="Yonemitsu M.A."/>
            <person name="Giersch R.M."/>
            <person name="Beal B.F."/>
            <person name="Arriagada G."/>
            <person name="Davis B.W."/>
            <person name="Ostrander E.A."/>
            <person name="Goff S.P."/>
            <person name="Metzger M.J."/>
        </authorList>
    </citation>
    <scope>NUCLEOTIDE SEQUENCE</scope>
    <source>
        <strain evidence="2">MELC-2E11</strain>
        <tissue evidence="2">Siphon/mantle</tissue>
    </source>
</reference>
<feature type="compositionally biased region" description="Polar residues" evidence="1">
    <location>
        <begin position="176"/>
        <end position="195"/>
    </location>
</feature>
<evidence type="ECO:0000256" key="1">
    <source>
        <dbReference type="SAM" id="MobiDB-lite"/>
    </source>
</evidence>
<dbReference type="Proteomes" id="UP001164746">
    <property type="component" value="Chromosome 12"/>
</dbReference>
<organism evidence="2 3">
    <name type="scientific">Mya arenaria</name>
    <name type="common">Soft-shell clam</name>
    <dbReference type="NCBI Taxonomy" id="6604"/>
    <lineage>
        <taxon>Eukaryota</taxon>
        <taxon>Metazoa</taxon>
        <taxon>Spiralia</taxon>
        <taxon>Lophotrochozoa</taxon>
        <taxon>Mollusca</taxon>
        <taxon>Bivalvia</taxon>
        <taxon>Autobranchia</taxon>
        <taxon>Heteroconchia</taxon>
        <taxon>Euheterodonta</taxon>
        <taxon>Imparidentia</taxon>
        <taxon>Neoheterodontei</taxon>
        <taxon>Myida</taxon>
        <taxon>Myoidea</taxon>
        <taxon>Myidae</taxon>
        <taxon>Mya</taxon>
    </lineage>
</organism>
<proteinExistence type="predicted"/>
<gene>
    <name evidence="2" type="ORF">MAR_015077</name>
</gene>